<evidence type="ECO:0000313" key="3">
    <source>
        <dbReference type="EMBL" id="MBY9076258.1"/>
    </source>
</evidence>
<evidence type="ECO:0000259" key="2">
    <source>
        <dbReference type="Pfam" id="PF10756"/>
    </source>
</evidence>
<keyword evidence="4" id="KW-1185">Reference proteome</keyword>
<feature type="domain" description="Low molecular weight protein antigen 6 PH" evidence="2">
    <location>
        <begin position="73"/>
        <end position="141"/>
    </location>
</feature>
<dbReference type="RefSeq" id="WP_221025920.1">
    <property type="nucleotide sequence ID" value="NZ_JAIEZQ010000002.1"/>
</dbReference>
<reference evidence="3 4" key="1">
    <citation type="submission" date="2021-08" db="EMBL/GenBank/DDBJ databases">
        <title>Nocardioides bacterium WL0053 sp. nov., isolated from the sediment.</title>
        <authorList>
            <person name="Wang L."/>
            <person name="Zhang D."/>
            <person name="Zhang A."/>
        </authorList>
    </citation>
    <scope>NUCLEOTIDE SEQUENCE [LARGE SCALE GENOMIC DNA]</scope>
    <source>
        <strain evidence="3 4">WL0053</strain>
    </source>
</reference>
<keyword evidence="1" id="KW-1133">Transmembrane helix</keyword>
<evidence type="ECO:0000313" key="4">
    <source>
        <dbReference type="Proteomes" id="UP000754710"/>
    </source>
</evidence>
<sequence>MPAASEPPALPHTFRPFGVRVAVAVFGVLLFGSTLVIWFAFPANVRDQFTYFQRATVIAFGLAAAAAGYALARSRVDARTDGLTVVNGYRSRRLDWNEIVAVTLRAGSPWALMDLADGTTVSVMGIQGSDGSRAVRQVKQLRGIVEERTRTERND</sequence>
<dbReference type="EMBL" id="JAIEZQ010000002">
    <property type="protein sequence ID" value="MBY9076258.1"/>
    <property type="molecule type" value="Genomic_DNA"/>
</dbReference>
<organism evidence="3 4">
    <name type="scientific">Nocardioides jiangsuensis</name>
    <dbReference type="NCBI Taxonomy" id="2866161"/>
    <lineage>
        <taxon>Bacteria</taxon>
        <taxon>Bacillati</taxon>
        <taxon>Actinomycetota</taxon>
        <taxon>Actinomycetes</taxon>
        <taxon>Propionibacteriales</taxon>
        <taxon>Nocardioidaceae</taxon>
        <taxon>Nocardioides</taxon>
    </lineage>
</organism>
<name>A0ABS7RMJ3_9ACTN</name>
<dbReference type="Proteomes" id="UP000754710">
    <property type="component" value="Unassembled WGS sequence"/>
</dbReference>
<proteinExistence type="predicted"/>
<keyword evidence="1" id="KW-0472">Membrane</keyword>
<evidence type="ECO:0000256" key="1">
    <source>
        <dbReference type="SAM" id="Phobius"/>
    </source>
</evidence>
<comment type="caution">
    <text evidence="3">The sequence shown here is derived from an EMBL/GenBank/DDBJ whole genome shotgun (WGS) entry which is preliminary data.</text>
</comment>
<keyword evidence="1" id="KW-0812">Transmembrane</keyword>
<feature type="transmembrane region" description="Helical" evidence="1">
    <location>
        <begin position="21"/>
        <end position="41"/>
    </location>
</feature>
<accession>A0ABS7RMJ3</accession>
<feature type="transmembrane region" description="Helical" evidence="1">
    <location>
        <begin position="53"/>
        <end position="72"/>
    </location>
</feature>
<protein>
    <submittedName>
        <fullName evidence="3">PH domain-containing protein</fullName>
    </submittedName>
</protein>
<dbReference type="Pfam" id="PF10756">
    <property type="entry name" value="bPH_6"/>
    <property type="match status" value="1"/>
</dbReference>
<gene>
    <name evidence="3" type="ORF">K1X13_15600</name>
</gene>
<dbReference type="InterPro" id="IPR019692">
    <property type="entry name" value="CFP-6_PH"/>
</dbReference>